<dbReference type="GeneID" id="40327296"/>
<dbReference type="EMBL" id="MKGL01000085">
    <property type="protein sequence ID" value="RNF07507.1"/>
    <property type="molecule type" value="Genomic_DNA"/>
</dbReference>
<comment type="caution">
    <text evidence="1">The sequence shown here is derived from an EMBL/GenBank/DDBJ whole genome shotgun (WGS) entry which is preliminary data.</text>
</comment>
<dbReference type="Proteomes" id="UP000283634">
    <property type="component" value="Unassembled WGS sequence"/>
</dbReference>
<keyword evidence="2" id="KW-1185">Reference proteome</keyword>
<reference evidence="1 2" key="1">
    <citation type="journal article" date="2018" name="BMC Genomics">
        <title>Genomic comparison of Trypanosoma conorhini and Trypanosoma rangeli to Trypanosoma cruzi strains of high and low virulence.</title>
        <authorList>
            <person name="Bradwell K.R."/>
            <person name="Koparde V.N."/>
            <person name="Matveyev A.V."/>
            <person name="Serrano M.G."/>
            <person name="Alves J.M."/>
            <person name="Parikh H."/>
            <person name="Huang B."/>
            <person name="Lee V."/>
            <person name="Espinosa-Alvarez O."/>
            <person name="Ortiz P.A."/>
            <person name="Costa-Martins A.G."/>
            <person name="Teixeira M.M."/>
            <person name="Buck G.A."/>
        </authorList>
    </citation>
    <scope>NUCLEOTIDE SEQUENCE [LARGE SCALE GENOMIC DNA]</scope>
    <source>
        <strain evidence="1 2">AM80</strain>
    </source>
</reference>
<dbReference type="OrthoDB" id="243762at2759"/>
<dbReference type="RefSeq" id="XP_029239870.1">
    <property type="nucleotide sequence ID" value="XM_029380338.1"/>
</dbReference>
<evidence type="ECO:0000313" key="1">
    <source>
        <dbReference type="EMBL" id="RNF07507.1"/>
    </source>
</evidence>
<protein>
    <submittedName>
        <fullName evidence="1">Uncharacterized protein</fullName>
    </submittedName>
</protein>
<dbReference type="AlphaFoldDB" id="A0A3R7NTP6"/>
<proteinExistence type="predicted"/>
<evidence type="ECO:0000313" key="2">
    <source>
        <dbReference type="Proteomes" id="UP000283634"/>
    </source>
</evidence>
<organism evidence="1 2">
    <name type="scientific">Trypanosoma rangeli</name>
    <dbReference type="NCBI Taxonomy" id="5698"/>
    <lineage>
        <taxon>Eukaryota</taxon>
        <taxon>Discoba</taxon>
        <taxon>Euglenozoa</taxon>
        <taxon>Kinetoplastea</taxon>
        <taxon>Metakinetoplastina</taxon>
        <taxon>Trypanosomatida</taxon>
        <taxon>Trypanosomatidae</taxon>
        <taxon>Trypanosoma</taxon>
        <taxon>Herpetosoma</taxon>
    </lineage>
</organism>
<gene>
    <name evidence="1" type="ORF">TraAM80_03363</name>
</gene>
<sequence>MGGMVKAICCSRDCPVNLKRSLLRRWRHDAFLPPLFGPLTADMQMEIPVTCAAFVASRKSMLGIQINQHSLLSWQLSIVWQQHYWLCKSVPQKEECIRGSCKRTSFFGGRGEAETSSLWSKTADDFHFIPPTMASREKLLSRGCRKTRMHCMPSCGNCSALW</sequence>
<name>A0A3R7NTP6_TRYRA</name>
<accession>A0A3R7NTP6</accession>